<dbReference type="EMBL" id="CM042048">
    <property type="protein sequence ID" value="KAI3758080.1"/>
    <property type="molecule type" value="Genomic_DNA"/>
</dbReference>
<gene>
    <name evidence="1" type="ORF">L6452_05628</name>
</gene>
<comment type="caution">
    <text evidence="1">The sequence shown here is derived from an EMBL/GenBank/DDBJ whole genome shotgun (WGS) entry which is preliminary data.</text>
</comment>
<accession>A0ACB9EH80</accession>
<sequence length="101" mass="10698">MSLSSESSSFLALAVALNLFQEVQEELEKKQRSLLIVAEDMESDALATLILNKLRASIKVCAIKAPASNRSSLASFGGGETLSASNPFTSKATSFFPDVGN</sequence>
<protein>
    <submittedName>
        <fullName evidence="1">Uncharacterized protein</fullName>
    </submittedName>
</protein>
<name>A0ACB9EH80_ARCLA</name>
<reference evidence="1 2" key="2">
    <citation type="journal article" date="2022" name="Mol. Ecol. Resour.">
        <title>The genomes of chicory, endive, great burdock and yacon provide insights into Asteraceae paleo-polyploidization history and plant inulin production.</title>
        <authorList>
            <person name="Fan W."/>
            <person name="Wang S."/>
            <person name="Wang H."/>
            <person name="Wang A."/>
            <person name="Jiang F."/>
            <person name="Liu H."/>
            <person name="Zhao H."/>
            <person name="Xu D."/>
            <person name="Zhang Y."/>
        </authorList>
    </citation>
    <scope>NUCLEOTIDE SEQUENCE [LARGE SCALE GENOMIC DNA]</scope>
    <source>
        <strain evidence="2">cv. Niubang</strain>
    </source>
</reference>
<proteinExistence type="predicted"/>
<reference evidence="2" key="1">
    <citation type="journal article" date="2022" name="Mol. Ecol. Resour.">
        <title>The genomes of chicory, endive, great burdock and yacon provide insights into Asteraceae palaeo-polyploidization history and plant inulin production.</title>
        <authorList>
            <person name="Fan W."/>
            <person name="Wang S."/>
            <person name="Wang H."/>
            <person name="Wang A."/>
            <person name="Jiang F."/>
            <person name="Liu H."/>
            <person name="Zhao H."/>
            <person name="Xu D."/>
            <person name="Zhang Y."/>
        </authorList>
    </citation>
    <scope>NUCLEOTIDE SEQUENCE [LARGE SCALE GENOMIC DNA]</scope>
    <source>
        <strain evidence="2">cv. Niubang</strain>
    </source>
</reference>
<keyword evidence="2" id="KW-1185">Reference proteome</keyword>
<evidence type="ECO:0000313" key="2">
    <source>
        <dbReference type="Proteomes" id="UP001055879"/>
    </source>
</evidence>
<evidence type="ECO:0000313" key="1">
    <source>
        <dbReference type="EMBL" id="KAI3758080.1"/>
    </source>
</evidence>
<organism evidence="1 2">
    <name type="scientific">Arctium lappa</name>
    <name type="common">Greater burdock</name>
    <name type="synonym">Lappa major</name>
    <dbReference type="NCBI Taxonomy" id="4217"/>
    <lineage>
        <taxon>Eukaryota</taxon>
        <taxon>Viridiplantae</taxon>
        <taxon>Streptophyta</taxon>
        <taxon>Embryophyta</taxon>
        <taxon>Tracheophyta</taxon>
        <taxon>Spermatophyta</taxon>
        <taxon>Magnoliopsida</taxon>
        <taxon>eudicotyledons</taxon>
        <taxon>Gunneridae</taxon>
        <taxon>Pentapetalae</taxon>
        <taxon>asterids</taxon>
        <taxon>campanulids</taxon>
        <taxon>Asterales</taxon>
        <taxon>Asteraceae</taxon>
        <taxon>Carduoideae</taxon>
        <taxon>Cardueae</taxon>
        <taxon>Arctiinae</taxon>
        <taxon>Arctium</taxon>
    </lineage>
</organism>
<dbReference type="Proteomes" id="UP001055879">
    <property type="component" value="Linkage Group LG02"/>
</dbReference>